<protein>
    <submittedName>
        <fullName evidence="3">AGE family epimerase/isomerase</fullName>
    </submittedName>
</protein>
<sequence length="405" mass="43575">MSTSTHRAWLEAELFRLLEFGRDVAHPRGGAAVLGDRGEPLLEQPVHLWITARMVHVYAIGSLLGVPGCRPLAEDVARGLRTTLADDEHGGWFSAVGADGRPVGEAKSCYDHAFALLAGSTAAVAGLDGADALLERAQAVFLERFWDDAAGMCVDTIDRDWTTVDPYRGINGNMHAVEAMMAATDATGDVAWARRAGRVAGRVATVAAAHDWRIPEHYDAGWTPLPEHNRDRPADPFKPYGATVGHGLEWARLLLQVEATLGHEAPPGLADAATRLFDRAVTDGWAPDGAPGFVYTTDWSGTPVVRQRMHWVAAEAGAAAAALARRTGDPAYEAWYARSWDYIEGHLIDRDGGSWWHELDPENRPAAGTWSGKPDLYHAVQATLLPRLPLAPSIAAAVASGLLEG</sequence>
<comment type="similarity">
    <text evidence="1">Belongs to the N-acylglucosamine 2-epimerase family.</text>
</comment>
<organism evidence="3 4">
    <name type="scientific">Nocardioides mangrovi</name>
    <dbReference type="NCBI Taxonomy" id="2874580"/>
    <lineage>
        <taxon>Bacteria</taxon>
        <taxon>Bacillati</taxon>
        <taxon>Actinomycetota</taxon>
        <taxon>Actinomycetes</taxon>
        <taxon>Propionibacteriales</taxon>
        <taxon>Nocardioidaceae</taxon>
        <taxon>Nocardioides</taxon>
    </lineage>
</organism>
<name>A0ABS7UAX2_9ACTN</name>
<evidence type="ECO:0000256" key="1">
    <source>
        <dbReference type="ARBA" id="ARBA00008558"/>
    </source>
</evidence>
<dbReference type="Gene3D" id="1.50.10.10">
    <property type="match status" value="1"/>
</dbReference>
<dbReference type="Pfam" id="PF07221">
    <property type="entry name" value="GlcNAc_2-epim"/>
    <property type="match status" value="1"/>
</dbReference>
<keyword evidence="4" id="KW-1185">Reference proteome</keyword>
<proteinExistence type="inferred from homology"/>
<gene>
    <name evidence="3" type="ORF">K8U61_08210</name>
</gene>
<dbReference type="SUPFAM" id="SSF48208">
    <property type="entry name" value="Six-hairpin glycosidases"/>
    <property type="match status" value="1"/>
</dbReference>
<dbReference type="InterPro" id="IPR008928">
    <property type="entry name" value="6-hairpin_glycosidase_sf"/>
</dbReference>
<dbReference type="PANTHER" id="PTHR15108">
    <property type="entry name" value="N-ACYLGLUCOSAMINE-2-EPIMERASE"/>
    <property type="match status" value="1"/>
</dbReference>
<reference evidence="3 4" key="1">
    <citation type="submission" date="2021-09" db="EMBL/GenBank/DDBJ databases">
        <title>Whole genome sequence of Nocardioides sp. GBK3QG-3.</title>
        <authorList>
            <person name="Tuo L."/>
        </authorList>
    </citation>
    <scope>NUCLEOTIDE SEQUENCE [LARGE SCALE GENOMIC DNA]</scope>
    <source>
        <strain evidence="3 4">GBK3QG-3</strain>
    </source>
</reference>
<dbReference type="Proteomes" id="UP000780875">
    <property type="component" value="Unassembled WGS sequence"/>
</dbReference>
<dbReference type="InterPro" id="IPR010819">
    <property type="entry name" value="AGE/CE"/>
</dbReference>
<evidence type="ECO:0000256" key="2">
    <source>
        <dbReference type="ARBA" id="ARBA00023235"/>
    </source>
</evidence>
<dbReference type="EMBL" id="JAIQZJ010000003">
    <property type="protein sequence ID" value="MBZ5738144.1"/>
    <property type="molecule type" value="Genomic_DNA"/>
</dbReference>
<dbReference type="InterPro" id="IPR012341">
    <property type="entry name" value="6hp_glycosidase-like_sf"/>
</dbReference>
<keyword evidence="2" id="KW-0413">Isomerase</keyword>
<evidence type="ECO:0000313" key="3">
    <source>
        <dbReference type="EMBL" id="MBZ5738144.1"/>
    </source>
</evidence>
<comment type="caution">
    <text evidence="3">The sequence shown here is derived from an EMBL/GenBank/DDBJ whole genome shotgun (WGS) entry which is preliminary data.</text>
</comment>
<dbReference type="RefSeq" id="WP_224122516.1">
    <property type="nucleotide sequence ID" value="NZ_JAIQZJ010000003.1"/>
</dbReference>
<accession>A0ABS7UAX2</accession>
<evidence type="ECO:0000313" key="4">
    <source>
        <dbReference type="Proteomes" id="UP000780875"/>
    </source>
</evidence>